<dbReference type="Pfam" id="PF16702">
    <property type="entry name" value="DUF5063"/>
    <property type="match status" value="1"/>
</dbReference>
<reference evidence="1 2" key="1">
    <citation type="submission" date="2019-09" db="EMBL/GenBank/DDBJ databases">
        <title>Mumia zhuanghuii sp. nov. isolated from the intestinal contents of plateau pika (Ochotona curzoniae) in the Qinghai-Tibet plateau of China.</title>
        <authorList>
            <person name="Tian Z."/>
        </authorList>
    </citation>
    <scope>NUCLEOTIDE SEQUENCE [LARGE SCALE GENOMIC DNA]</scope>
    <source>
        <strain evidence="2">350</strain>
    </source>
</reference>
<proteinExistence type="predicted"/>
<organism evidence="1 2">
    <name type="scientific">Mumia zhuanghuii</name>
    <dbReference type="NCBI Taxonomy" id="2585211"/>
    <lineage>
        <taxon>Bacteria</taxon>
        <taxon>Bacillati</taxon>
        <taxon>Actinomycetota</taxon>
        <taxon>Actinomycetes</taxon>
        <taxon>Propionibacteriales</taxon>
        <taxon>Nocardioidaceae</taxon>
        <taxon>Mumia</taxon>
    </lineage>
</organism>
<dbReference type="InterPro" id="IPR038312">
    <property type="entry name" value="DUF5063_sf"/>
</dbReference>
<name>A0A5Q6S493_9ACTN</name>
<dbReference type="EMBL" id="VDFQ02000001">
    <property type="protein sequence ID" value="KAA1425080.1"/>
    <property type="molecule type" value="Genomic_DNA"/>
</dbReference>
<dbReference type="OrthoDB" id="3524665at2"/>
<evidence type="ECO:0000313" key="2">
    <source>
        <dbReference type="Proteomes" id="UP000307768"/>
    </source>
</evidence>
<dbReference type="Gene3D" id="1.20.120.1550">
    <property type="entry name" value="Protein of unknown function DUF5063"/>
    <property type="match status" value="1"/>
</dbReference>
<sequence>MTRGQGLSGTKDDELEAVANGFAEDVEAVLEGLRSLDGITDPEEIVAGLLVELSRALTIGARMAAMPRLVPPDRYEPDSGPDIDLDDTRVALATILDGFDTYVEVFDPYDDPAAPAAYRISDDVISLTAALAHGMQHARAGRPIEALWWWQFSFFSSWGGETTSALRALQSVIARDRIVGAIPAMSPEEPPLDPL</sequence>
<dbReference type="AlphaFoldDB" id="A0A5Q6S493"/>
<protein>
    <submittedName>
        <fullName evidence="1">DUF5063 domain-containing protein</fullName>
    </submittedName>
</protein>
<dbReference type="InterPro" id="IPR032025">
    <property type="entry name" value="DUF5063"/>
</dbReference>
<dbReference type="Proteomes" id="UP000307768">
    <property type="component" value="Unassembled WGS sequence"/>
</dbReference>
<evidence type="ECO:0000313" key="1">
    <source>
        <dbReference type="EMBL" id="KAA1425080.1"/>
    </source>
</evidence>
<gene>
    <name evidence="1" type="ORF">FE697_004145</name>
</gene>
<comment type="caution">
    <text evidence="1">The sequence shown here is derived from an EMBL/GenBank/DDBJ whole genome shotgun (WGS) entry which is preliminary data.</text>
</comment>
<accession>A0A5Q6S493</accession>